<sequence length="98" mass="10507">MRTKDPSNVDSTRFPKLGRVILSVPEDDARLRCGPSVRGCLKGLGDRTEGSADTSRGKGAARRRAAREGEADESKERRSLAIPASHLKALPDCGASPY</sequence>
<gene>
    <name evidence="2" type="ORF">T265_08825</name>
</gene>
<dbReference type="EMBL" id="KL596858">
    <property type="protein sequence ID" value="KER23254.1"/>
    <property type="molecule type" value="Genomic_DNA"/>
</dbReference>
<feature type="region of interest" description="Disordered" evidence="1">
    <location>
        <begin position="42"/>
        <end position="98"/>
    </location>
</feature>
<dbReference type="CTD" id="20323004"/>
<organism evidence="2 3">
    <name type="scientific">Opisthorchis viverrini</name>
    <name type="common">Southeast Asian liver fluke</name>
    <dbReference type="NCBI Taxonomy" id="6198"/>
    <lineage>
        <taxon>Eukaryota</taxon>
        <taxon>Metazoa</taxon>
        <taxon>Spiralia</taxon>
        <taxon>Lophotrochozoa</taxon>
        <taxon>Platyhelminthes</taxon>
        <taxon>Trematoda</taxon>
        <taxon>Digenea</taxon>
        <taxon>Opisthorchiida</taxon>
        <taxon>Opisthorchiata</taxon>
        <taxon>Opisthorchiidae</taxon>
        <taxon>Opisthorchis</taxon>
    </lineage>
</organism>
<dbReference type="GeneID" id="20323004"/>
<protein>
    <submittedName>
        <fullName evidence="2">Uncharacterized protein</fullName>
    </submittedName>
</protein>
<keyword evidence="3" id="KW-1185">Reference proteome</keyword>
<dbReference type="Proteomes" id="UP000054324">
    <property type="component" value="Unassembled WGS sequence"/>
</dbReference>
<evidence type="ECO:0000256" key="1">
    <source>
        <dbReference type="SAM" id="MobiDB-lite"/>
    </source>
</evidence>
<dbReference type="KEGG" id="ovi:T265_08825"/>
<dbReference type="AlphaFoldDB" id="A0A075A743"/>
<name>A0A075A743_OPIVI</name>
<proteinExistence type="predicted"/>
<dbReference type="RefSeq" id="XP_009173001.1">
    <property type="nucleotide sequence ID" value="XM_009174737.1"/>
</dbReference>
<accession>A0A075A743</accession>
<feature type="compositionally biased region" description="Basic and acidic residues" evidence="1">
    <location>
        <begin position="66"/>
        <end position="79"/>
    </location>
</feature>
<evidence type="ECO:0000313" key="2">
    <source>
        <dbReference type="EMBL" id="KER23254.1"/>
    </source>
</evidence>
<reference evidence="2 3" key="1">
    <citation type="submission" date="2013-11" db="EMBL/GenBank/DDBJ databases">
        <title>Opisthorchis viverrini - life in the bile duct.</title>
        <authorList>
            <person name="Young N.D."/>
            <person name="Nagarajan N."/>
            <person name="Lin S.J."/>
            <person name="Korhonen P.K."/>
            <person name="Jex A.R."/>
            <person name="Hall R.S."/>
            <person name="Safavi-Hemami H."/>
            <person name="Kaewkong W."/>
            <person name="Bertrand D."/>
            <person name="Gao S."/>
            <person name="Seet Q."/>
            <person name="Wongkham S."/>
            <person name="Teh B.T."/>
            <person name="Wongkham C."/>
            <person name="Intapan P.M."/>
            <person name="Maleewong W."/>
            <person name="Yang X."/>
            <person name="Hu M."/>
            <person name="Wang Z."/>
            <person name="Hofmann A."/>
            <person name="Sternberg P.W."/>
            <person name="Tan P."/>
            <person name="Wang J."/>
            <person name="Gasser R.B."/>
        </authorList>
    </citation>
    <scope>NUCLEOTIDE SEQUENCE [LARGE SCALE GENOMIC DNA]</scope>
</reference>
<evidence type="ECO:0000313" key="3">
    <source>
        <dbReference type="Proteomes" id="UP000054324"/>
    </source>
</evidence>